<evidence type="ECO:0000313" key="2">
    <source>
        <dbReference type="EnsemblPlants" id="TuG1812G0300002108.01.T01.cds390924"/>
    </source>
</evidence>
<name>A0A8R7PRV8_TRIUA</name>
<evidence type="ECO:0000256" key="1">
    <source>
        <dbReference type="SAM" id="MobiDB-lite"/>
    </source>
</evidence>
<dbReference type="EnsemblPlants" id="TuG1812G0300002108.01.T01">
    <property type="protein sequence ID" value="TuG1812G0300002108.01.T01.cds390924"/>
    <property type="gene ID" value="TuG1812G0300002108.01"/>
</dbReference>
<dbReference type="AlphaFoldDB" id="A0A8R7PRV8"/>
<proteinExistence type="predicted"/>
<keyword evidence="3" id="KW-1185">Reference proteome</keyword>
<dbReference type="Proteomes" id="UP000015106">
    <property type="component" value="Chromosome 3"/>
</dbReference>
<sequence length="137" mass="13603">PVDTLAVRNKAGGSVAERERSAALVGLGGGGSRGDERDAGDGLPHHAAARVAAGGGDACQRDRSAERGIPAQAESGADGVIVGVGELGERAEGEGRRGVAVAESGGRNGAREGVVEARVVLLGGLGLLRRRRRHGGG</sequence>
<reference evidence="3" key="1">
    <citation type="journal article" date="2013" name="Nature">
        <title>Draft genome of the wheat A-genome progenitor Triticum urartu.</title>
        <authorList>
            <person name="Ling H.Q."/>
            <person name="Zhao S."/>
            <person name="Liu D."/>
            <person name="Wang J."/>
            <person name="Sun H."/>
            <person name="Zhang C."/>
            <person name="Fan H."/>
            <person name="Li D."/>
            <person name="Dong L."/>
            <person name="Tao Y."/>
            <person name="Gao C."/>
            <person name="Wu H."/>
            <person name="Li Y."/>
            <person name="Cui Y."/>
            <person name="Guo X."/>
            <person name="Zheng S."/>
            <person name="Wang B."/>
            <person name="Yu K."/>
            <person name="Liang Q."/>
            <person name="Yang W."/>
            <person name="Lou X."/>
            <person name="Chen J."/>
            <person name="Feng M."/>
            <person name="Jian J."/>
            <person name="Zhang X."/>
            <person name="Luo G."/>
            <person name="Jiang Y."/>
            <person name="Liu J."/>
            <person name="Wang Z."/>
            <person name="Sha Y."/>
            <person name="Zhang B."/>
            <person name="Wu H."/>
            <person name="Tang D."/>
            <person name="Shen Q."/>
            <person name="Xue P."/>
            <person name="Zou S."/>
            <person name="Wang X."/>
            <person name="Liu X."/>
            <person name="Wang F."/>
            <person name="Yang Y."/>
            <person name="An X."/>
            <person name="Dong Z."/>
            <person name="Zhang K."/>
            <person name="Zhang X."/>
            <person name="Luo M.C."/>
            <person name="Dvorak J."/>
            <person name="Tong Y."/>
            <person name="Wang J."/>
            <person name="Yang H."/>
            <person name="Li Z."/>
            <person name="Wang D."/>
            <person name="Zhang A."/>
            <person name="Wang J."/>
        </authorList>
    </citation>
    <scope>NUCLEOTIDE SEQUENCE</scope>
    <source>
        <strain evidence="3">cv. G1812</strain>
    </source>
</reference>
<accession>A0A8R7PRV8</accession>
<feature type="compositionally biased region" description="Basic and acidic residues" evidence="1">
    <location>
        <begin position="33"/>
        <end position="44"/>
    </location>
</feature>
<protein>
    <submittedName>
        <fullName evidence="2">Uncharacterized protein</fullName>
    </submittedName>
</protein>
<feature type="region of interest" description="Disordered" evidence="1">
    <location>
        <begin position="1"/>
        <end position="74"/>
    </location>
</feature>
<organism evidence="2 3">
    <name type="scientific">Triticum urartu</name>
    <name type="common">Red wild einkorn</name>
    <name type="synonym">Crithodium urartu</name>
    <dbReference type="NCBI Taxonomy" id="4572"/>
    <lineage>
        <taxon>Eukaryota</taxon>
        <taxon>Viridiplantae</taxon>
        <taxon>Streptophyta</taxon>
        <taxon>Embryophyta</taxon>
        <taxon>Tracheophyta</taxon>
        <taxon>Spermatophyta</taxon>
        <taxon>Magnoliopsida</taxon>
        <taxon>Liliopsida</taxon>
        <taxon>Poales</taxon>
        <taxon>Poaceae</taxon>
        <taxon>BOP clade</taxon>
        <taxon>Pooideae</taxon>
        <taxon>Triticodae</taxon>
        <taxon>Triticeae</taxon>
        <taxon>Triticinae</taxon>
        <taxon>Triticum</taxon>
    </lineage>
</organism>
<reference evidence="2" key="2">
    <citation type="submission" date="2018-03" db="EMBL/GenBank/DDBJ databases">
        <title>The Triticum urartu genome reveals the dynamic nature of wheat genome evolution.</title>
        <authorList>
            <person name="Ling H."/>
            <person name="Ma B."/>
            <person name="Shi X."/>
            <person name="Liu H."/>
            <person name="Dong L."/>
            <person name="Sun H."/>
            <person name="Cao Y."/>
            <person name="Gao Q."/>
            <person name="Zheng S."/>
            <person name="Li Y."/>
            <person name="Yu Y."/>
            <person name="Du H."/>
            <person name="Qi M."/>
            <person name="Li Y."/>
            <person name="Yu H."/>
            <person name="Cui Y."/>
            <person name="Wang N."/>
            <person name="Chen C."/>
            <person name="Wu H."/>
            <person name="Zhao Y."/>
            <person name="Zhang J."/>
            <person name="Li Y."/>
            <person name="Zhou W."/>
            <person name="Zhang B."/>
            <person name="Hu W."/>
            <person name="Eijk M."/>
            <person name="Tang J."/>
            <person name="Witsenboer H."/>
            <person name="Zhao S."/>
            <person name="Li Z."/>
            <person name="Zhang A."/>
            <person name="Wang D."/>
            <person name="Liang C."/>
        </authorList>
    </citation>
    <scope>NUCLEOTIDE SEQUENCE [LARGE SCALE GENOMIC DNA]</scope>
    <source>
        <strain evidence="2">cv. G1812</strain>
    </source>
</reference>
<reference evidence="2" key="3">
    <citation type="submission" date="2022-06" db="UniProtKB">
        <authorList>
            <consortium name="EnsemblPlants"/>
        </authorList>
    </citation>
    <scope>IDENTIFICATION</scope>
</reference>
<dbReference type="Gramene" id="TuG1812G0300002108.01.T01">
    <property type="protein sequence ID" value="TuG1812G0300002108.01.T01.cds390924"/>
    <property type="gene ID" value="TuG1812G0300002108.01"/>
</dbReference>
<evidence type="ECO:0000313" key="3">
    <source>
        <dbReference type="Proteomes" id="UP000015106"/>
    </source>
</evidence>